<evidence type="ECO:0000313" key="9">
    <source>
        <dbReference type="EMBL" id="QUI22196.1"/>
    </source>
</evidence>
<proteinExistence type="inferred from homology"/>
<feature type="transmembrane region" description="Helical" evidence="7">
    <location>
        <begin position="66"/>
        <end position="93"/>
    </location>
</feature>
<keyword evidence="5 7" id="KW-1133">Transmembrane helix</keyword>
<comment type="similarity">
    <text evidence="7">Belongs to the binding-protein-dependent transport system permease family.</text>
</comment>
<dbReference type="SUPFAM" id="SSF161098">
    <property type="entry name" value="MetI-like"/>
    <property type="match status" value="1"/>
</dbReference>
<reference evidence="9" key="1">
    <citation type="submission" date="2020-07" db="EMBL/GenBank/DDBJ databases">
        <title>Vallitalea pronyensis genome.</title>
        <authorList>
            <person name="Postec A."/>
        </authorList>
    </citation>
    <scope>NUCLEOTIDE SEQUENCE</scope>
    <source>
        <strain evidence="9">FatNI3</strain>
    </source>
</reference>
<organism evidence="9 10">
    <name type="scientific">Vallitalea pronyensis</name>
    <dbReference type="NCBI Taxonomy" id="1348613"/>
    <lineage>
        <taxon>Bacteria</taxon>
        <taxon>Bacillati</taxon>
        <taxon>Bacillota</taxon>
        <taxon>Clostridia</taxon>
        <taxon>Lachnospirales</taxon>
        <taxon>Vallitaleaceae</taxon>
        <taxon>Vallitalea</taxon>
    </lineage>
</organism>
<gene>
    <name evidence="9" type="ORF">HZI73_07745</name>
</gene>
<dbReference type="InterPro" id="IPR050366">
    <property type="entry name" value="BP-dependent_transpt_permease"/>
</dbReference>
<evidence type="ECO:0000256" key="3">
    <source>
        <dbReference type="ARBA" id="ARBA00022475"/>
    </source>
</evidence>
<dbReference type="PROSITE" id="PS50928">
    <property type="entry name" value="ABC_TM1"/>
    <property type="match status" value="1"/>
</dbReference>
<dbReference type="InterPro" id="IPR000515">
    <property type="entry name" value="MetI-like"/>
</dbReference>
<keyword evidence="2 7" id="KW-0813">Transport</keyword>
<evidence type="ECO:0000259" key="8">
    <source>
        <dbReference type="PROSITE" id="PS50928"/>
    </source>
</evidence>
<dbReference type="PANTHER" id="PTHR43386:SF1">
    <property type="entry name" value="D,D-DIPEPTIDE TRANSPORT SYSTEM PERMEASE PROTEIN DDPC-RELATED"/>
    <property type="match status" value="1"/>
</dbReference>
<dbReference type="PANTHER" id="PTHR43386">
    <property type="entry name" value="OLIGOPEPTIDE TRANSPORT SYSTEM PERMEASE PROTEIN APPC"/>
    <property type="match status" value="1"/>
</dbReference>
<dbReference type="GO" id="GO:0005886">
    <property type="term" value="C:plasma membrane"/>
    <property type="evidence" value="ECO:0007669"/>
    <property type="project" value="UniProtKB-SubCell"/>
</dbReference>
<evidence type="ECO:0000256" key="5">
    <source>
        <dbReference type="ARBA" id="ARBA00022989"/>
    </source>
</evidence>
<dbReference type="KEGG" id="vpy:HZI73_07745"/>
<feature type="transmembrane region" description="Helical" evidence="7">
    <location>
        <begin position="105"/>
        <end position="124"/>
    </location>
</feature>
<comment type="subcellular location">
    <subcellularLocation>
        <location evidence="1 7">Cell membrane</location>
        <topology evidence="1 7">Multi-pass membrane protein</topology>
    </subcellularLocation>
</comment>
<dbReference type="CDD" id="cd06261">
    <property type="entry name" value="TM_PBP2"/>
    <property type="match status" value="1"/>
</dbReference>
<dbReference type="InterPro" id="IPR035906">
    <property type="entry name" value="MetI-like_sf"/>
</dbReference>
<feature type="domain" description="ABC transmembrane type-1" evidence="8">
    <location>
        <begin position="63"/>
        <end position="252"/>
    </location>
</feature>
<feature type="transmembrane region" description="Helical" evidence="7">
    <location>
        <begin position="171"/>
        <end position="197"/>
    </location>
</feature>
<evidence type="ECO:0000256" key="1">
    <source>
        <dbReference type="ARBA" id="ARBA00004651"/>
    </source>
</evidence>
<keyword evidence="3" id="KW-1003">Cell membrane</keyword>
<sequence length="263" mass="28414">MNFYIGLVIVSLLLGLMLLSFFYTPYSVTEMKLSDKLMSPNIAHLLGTDHFGRDIFSRIMKGSQTAFYVGLISITIGCVVGVIIGSVAGYFGGMIDEILMRIMDALMSFPGILFALLFVAVLGVGIVNTMIALGILAIPSFARIAISGFLQAKHLTYVDMARTIGVSHFRIMFVHILPNIISPLIVAASIGFASAILAEAGLSYLGLGVQPPNPSWGRMLSESQTYILKAPYYALAPGLMITLSVLGFNLLGDGIRDLRDPRK</sequence>
<keyword evidence="10" id="KW-1185">Reference proteome</keyword>
<dbReference type="Pfam" id="PF00528">
    <property type="entry name" value="BPD_transp_1"/>
    <property type="match status" value="1"/>
</dbReference>
<name>A0A8J8SG34_9FIRM</name>
<evidence type="ECO:0000313" key="10">
    <source>
        <dbReference type="Proteomes" id="UP000683246"/>
    </source>
</evidence>
<dbReference type="Proteomes" id="UP000683246">
    <property type="component" value="Chromosome"/>
</dbReference>
<accession>A0A8J8SG34</accession>
<keyword evidence="4 7" id="KW-0812">Transmembrane</keyword>
<feature type="transmembrane region" description="Helical" evidence="7">
    <location>
        <begin position="130"/>
        <end position="150"/>
    </location>
</feature>
<dbReference type="RefSeq" id="WP_212697677.1">
    <property type="nucleotide sequence ID" value="NZ_CP058649.1"/>
</dbReference>
<keyword evidence="6 7" id="KW-0472">Membrane</keyword>
<dbReference type="Gene3D" id="1.10.3720.10">
    <property type="entry name" value="MetI-like"/>
    <property type="match status" value="1"/>
</dbReference>
<protein>
    <submittedName>
        <fullName evidence="9">ABC transporter permease</fullName>
    </submittedName>
</protein>
<feature type="transmembrane region" description="Helical" evidence="7">
    <location>
        <begin position="7"/>
        <end position="26"/>
    </location>
</feature>
<evidence type="ECO:0000256" key="4">
    <source>
        <dbReference type="ARBA" id="ARBA00022692"/>
    </source>
</evidence>
<evidence type="ECO:0000256" key="6">
    <source>
        <dbReference type="ARBA" id="ARBA00023136"/>
    </source>
</evidence>
<evidence type="ECO:0000256" key="2">
    <source>
        <dbReference type="ARBA" id="ARBA00022448"/>
    </source>
</evidence>
<dbReference type="GO" id="GO:0055085">
    <property type="term" value="P:transmembrane transport"/>
    <property type="evidence" value="ECO:0007669"/>
    <property type="project" value="InterPro"/>
</dbReference>
<dbReference type="EMBL" id="CP058649">
    <property type="protein sequence ID" value="QUI22196.1"/>
    <property type="molecule type" value="Genomic_DNA"/>
</dbReference>
<feature type="transmembrane region" description="Helical" evidence="7">
    <location>
        <begin position="232"/>
        <end position="252"/>
    </location>
</feature>
<evidence type="ECO:0000256" key="7">
    <source>
        <dbReference type="RuleBase" id="RU363032"/>
    </source>
</evidence>
<dbReference type="AlphaFoldDB" id="A0A8J8SG34"/>